<dbReference type="InterPro" id="IPR015943">
    <property type="entry name" value="WD40/YVTN_repeat-like_dom_sf"/>
</dbReference>
<dbReference type="Gene3D" id="2.130.10.10">
    <property type="entry name" value="YVTN repeat-like/Quinoprotein amine dehydrogenase"/>
    <property type="match status" value="1"/>
</dbReference>
<accession>A0A9P4QEV3</accession>
<sequence length="620" mass="67612">MDRPKVARRERRLYISHDSTEQIYCATTYPLIAPNNSSIIVQGHADGVRISWRGGRPRKSHTSSHIDVIMINDSDDDQPSKDNDDACYEDEEQELDPDCPYPSIVHSLKVELGCAVTKVAVPSLAEITAAQGVHLLKTHILIVVACADGMIRAFTIPLSPPSDRDIRRRAEDCKKQAVILKSKTSTSVSGLAIKTRRVTSDAHQTRSRSRSQAATEGELLIASTSSRLNIWRLSLTSDGLQAAEQQFLQNLPLSAAGSRCSFHPSPRSTQMLVASYDGTVRLYDPFSPKSSLHGPSSRDSALPVAYSSADLGRWVMNYHTEFQCLKDDPLANPVLARRKRILDAKWVLNGKGVLVLLEDGEWGIWDLMTFPQSVNRPLDNFLLQGFLGSTAPSDTATAILKSGDSHRLAPMTPNTRKTKSAHLFSGPSKAISVSSTGGISISSTNAHNTSQPIEESVVMWYNSDIYTINNLTSFYQRGTSKGTATGGALGSLYAPGLTQIHDLNLHSESITSVSQFQALSTSAALSSFGQMNLQQRDLLIATDHRITIIQNQRGAATSRQLFQQPPAAVERPTPNDQAMLDVGMLDLGGMDRMLDSMANGGEIIGMRPRKVGFAGQMLQS</sequence>
<evidence type="ECO:0000313" key="3">
    <source>
        <dbReference type="Proteomes" id="UP000799441"/>
    </source>
</evidence>
<protein>
    <recommendedName>
        <fullName evidence="4">WD40 repeat-like protein</fullName>
    </recommendedName>
</protein>
<dbReference type="SUPFAM" id="SSF50978">
    <property type="entry name" value="WD40 repeat-like"/>
    <property type="match status" value="1"/>
</dbReference>
<evidence type="ECO:0000313" key="2">
    <source>
        <dbReference type="EMBL" id="KAF2723412.1"/>
    </source>
</evidence>
<organism evidence="2 3">
    <name type="scientific">Polychaeton citri CBS 116435</name>
    <dbReference type="NCBI Taxonomy" id="1314669"/>
    <lineage>
        <taxon>Eukaryota</taxon>
        <taxon>Fungi</taxon>
        <taxon>Dikarya</taxon>
        <taxon>Ascomycota</taxon>
        <taxon>Pezizomycotina</taxon>
        <taxon>Dothideomycetes</taxon>
        <taxon>Dothideomycetidae</taxon>
        <taxon>Capnodiales</taxon>
        <taxon>Capnodiaceae</taxon>
        <taxon>Polychaeton</taxon>
    </lineage>
</organism>
<evidence type="ECO:0000256" key="1">
    <source>
        <dbReference type="SAM" id="MobiDB-lite"/>
    </source>
</evidence>
<reference evidence="2" key="1">
    <citation type="journal article" date="2020" name="Stud. Mycol.">
        <title>101 Dothideomycetes genomes: a test case for predicting lifestyles and emergence of pathogens.</title>
        <authorList>
            <person name="Haridas S."/>
            <person name="Albert R."/>
            <person name="Binder M."/>
            <person name="Bloem J."/>
            <person name="Labutti K."/>
            <person name="Salamov A."/>
            <person name="Andreopoulos B."/>
            <person name="Baker S."/>
            <person name="Barry K."/>
            <person name="Bills G."/>
            <person name="Bluhm B."/>
            <person name="Cannon C."/>
            <person name="Castanera R."/>
            <person name="Culley D."/>
            <person name="Daum C."/>
            <person name="Ezra D."/>
            <person name="Gonzalez J."/>
            <person name="Henrissat B."/>
            <person name="Kuo A."/>
            <person name="Liang C."/>
            <person name="Lipzen A."/>
            <person name="Lutzoni F."/>
            <person name="Magnuson J."/>
            <person name="Mondo S."/>
            <person name="Nolan M."/>
            <person name="Ohm R."/>
            <person name="Pangilinan J."/>
            <person name="Park H.-J."/>
            <person name="Ramirez L."/>
            <person name="Alfaro M."/>
            <person name="Sun H."/>
            <person name="Tritt A."/>
            <person name="Yoshinaga Y."/>
            <person name="Zwiers L.-H."/>
            <person name="Turgeon B."/>
            <person name="Goodwin S."/>
            <person name="Spatafora J."/>
            <person name="Crous P."/>
            <person name="Grigoriev I."/>
        </authorList>
    </citation>
    <scope>NUCLEOTIDE SEQUENCE</scope>
    <source>
        <strain evidence="2">CBS 116435</strain>
    </source>
</reference>
<dbReference type="EMBL" id="MU003776">
    <property type="protein sequence ID" value="KAF2723412.1"/>
    <property type="molecule type" value="Genomic_DNA"/>
</dbReference>
<dbReference type="Proteomes" id="UP000799441">
    <property type="component" value="Unassembled WGS sequence"/>
</dbReference>
<proteinExistence type="predicted"/>
<dbReference type="OrthoDB" id="5323870at2759"/>
<name>A0A9P4QEV3_9PEZI</name>
<dbReference type="InterPro" id="IPR036322">
    <property type="entry name" value="WD40_repeat_dom_sf"/>
</dbReference>
<keyword evidence="3" id="KW-1185">Reference proteome</keyword>
<gene>
    <name evidence="2" type="ORF">K431DRAFT_344649</name>
</gene>
<dbReference type="AlphaFoldDB" id="A0A9P4QEV3"/>
<comment type="caution">
    <text evidence="2">The sequence shown here is derived from an EMBL/GenBank/DDBJ whole genome shotgun (WGS) entry which is preliminary data.</text>
</comment>
<evidence type="ECO:0008006" key="4">
    <source>
        <dbReference type="Google" id="ProtNLM"/>
    </source>
</evidence>
<feature type="region of interest" description="Disordered" evidence="1">
    <location>
        <begin position="72"/>
        <end position="92"/>
    </location>
</feature>